<proteinExistence type="predicted"/>
<sequence length="113" mass="10307">MEAIISILVQLVAGGAGGNVVGQLAKSLSLGTAGNSVVGAVGGMAATWLAGMIPGLDGLVGAAAGMAGDAAGAADMAGGIDFGALAGQGVTGLVGGGVLTAIAGLVKSQMAKD</sequence>
<evidence type="ECO:0000313" key="1">
    <source>
        <dbReference type="EMBL" id="MBS3847708.1"/>
    </source>
</evidence>
<comment type="caution">
    <text evidence="1">The sequence shown here is derived from an EMBL/GenBank/DDBJ whole genome shotgun (WGS) entry which is preliminary data.</text>
</comment>
<organism evidence="1 2">
    <name type="scientific">Devosia litorisediminis</name>
    <dbReference type="NCBI Taxonomy" id="2829817"/>
    <lineage>
        <taxon>Bacteria</taxon>
        <taxon>Pseudomonadati</taxon>
        <taxon>Pseudomonadota</taxon>
        <taxon>Alphaproteobacteria</taxon>
        <taxon>Hyphomicrobiales</taxon>
        <taxon>Devosiaceae</taxon>
        <taxon>Devosia</taxon>
    </lineage>
</organism>
<dbReference type="EMBL" id="JAGXTP010000001">
    <property type="protein sequence ID" value="MBS3847708.1"/>
    <property type="molecule type" value="Genomic_DNA"/>
</dbReference>
<name>A0A942E3U8_9HYPH</name>
<evidence type="ECO:0008006" key="3">
    <source>
        <dbReference type="Google" id="ProtNLM"/>
    </source>
</evidence>
<evidence type="ECO:0000313" key="2">
    <source>
        <dbReference type="Proteomes" id="UP000678281"/>
    </source>
</evidence>
<keyword evidence="2" id="KW-1185">Reference proteome</keyword>
<protein>
    <recommendedName>
        <fullName evidence="3">DNA methyltransferase</fullName>
    </recommendedName>
</protein>
<dbReference type="AlphaFoldDB" id="A0A942E3U8"/>
<accession>A0A942E3U8</accession>
<dbReference type="RefSeq" id="WP_212657309.1">
    <property type="nucleotide sequence ID" value="NZ_JAGXTP010000001.1"/>
</dbReference>
<gene>
    <name evidence="1" type="ORF">KD146_03255</name>
</gene>
<dbReference type="Proteomes" id="UP000678281">
    <property type="component" value="Unassembled WGS sequence"/>
</dbReference>
<reference evidence="1" key="1">
    <citation type="submission" date="2021-04" db="EMBL/GenBank/DDBJ databases">
        <title>Devosia litorisediminis sp. nov., isolated from a sand dune.</title>
        <authorList>
            <person name="Park S."/>
            <person name="Yoon J.-H."/>
        </authorList>
    </citation>
    <scope>NUCLEOTIDE SEQUENCE</scope>
    <source>
        <strain evidence="1">BSSL-BM10</strain>
    </source>
</reference>